<proteinExistence type="inferred from homology"/>
<dbReference type="GO" id="GO:0009982">
    <property type="term" value="F:pseudouridine synthase activity"/>
    <property type="evidence" value="ECO:0007669"/>
    <property type="project" value="InterPro"/>
</dbReference>
<dbReference type="NCBIfam" id="TIGR00005">
    <property type="entry name" value="rluA_subfam"/>
    <property type="match status" value="1"/>
</dbReference>
<dbReference type="AlphaFoldDB" id="A0A0D1A4Y9"/>
<dbReference type="EC" id="5.4.99.-" evidence="4"/>
<evidence type="ECO:0000256" key="4">
    <source>
        <dbReference type="RuleBase" id="RU362028"/>
    </source>
</evidence>
<dbReference type="GO" id="GO:0140098">
    <property type="term" value="F:catalytic activity, acting on RNA"/>
    <property type="evidence" value="ECO:0007669"/>
    <property type="project" value="UniProtKB-ARBA"/>
</dbReference>
<feature type="domain" description="Pseudouridine synthase RsuA/RluA-like" evidence="5">
    <location>
        <begin position="86"/>
        <end position="238"/>
    </location>
</feature>
<dbReference type="InterPro" id="IPR050188">
    <property type="entry name" value="RluA_PseudoU_synthase"/>
</dbReference>
<evidence type="ECO:0000313" key="6">
    <source>
        <dbReference type="EMBL" id="KIS02782.1"/>
    </source>
</evidence>
<comment type="caution">
    <text evidence="6">The sequence shown here is derived from an EMBL/GenBank/DDBJ whole genome shotgun (WGS) entry which is preliminary data.</text>
</comment>
<dbReference type="GO" id="GO:0000455">
    <property type="term" value="P:enzyme-directed rRNA pseudouridine synthesis"/>
    <property type="evidence" value="ECO:0007669"/>
    <property type="project" value="TreeGrafter"/>
</dbReference>
<dbReference type="Pfam" id="PF00849">
    <property type="entry name" value="PseudoU_synth_2"/>
    <property type="match status" value="1"/>
</dbReference>
<accession>A0A0D1A4Y9</accession>
<evidence type="ECO:0000259" key="5">
    <source>
        <dbReference type="Pfam" id="PF00849"/>
    </source>
</evidence>
<keyword evidence="4" id="KW-0413">Isomerase</keyword>
<dbReference type="InterPro" id="IPR006225">
    <property type="entry name" value="PsdUridine_synth_RluC/D"/>
</dbReference>
<name>A0A0D1A4Y9_9LACO</name>
<dbReference type="InterPro" id="IPR006145">
    <property type="entry name" value="PsdUridine_synth_RsuA/RluA"/>
</dbReference>
<dbReference type="EMBL" id="AWTT01000048">
    <property type="protein sequence ID" value="KIS02782.1"/>
    <property type="molecule type" value="Genomic_DNA"/>
</dbReference>
<dbReference type="CDD" id="cd02869">
    <property type="entry name" value="PseudoU_synth_RluA_like"/>
    <property type="match status" value="1"/>
</dbReference>
<dbReference type="GO" id="GO:0003723">
    <property type="term" value="F:RNA binding"/>
    <property type="evidence" value="ECO:0007669"/>
    <property type="project" value="InterPro"/>
</dbReference>
<dbReference type="PATRIC" id="fig|1335616.4.peg.1651"/>
<keyword evidence="7" id="KW-1185">Reference proteome</keyword>
<dbReference type="PANTHER" id="PTHR21600:SF35">
    <property type="entry name" value="PSEUDOURIDINE SYNTHASE"/>
    <property type="match status" value="1"/>
</dbReference>
<dbReference type="OrthoDB" id="9807829at2"/>
<evidence type="ECO:0000313" key="7">
    <source>
        <dbReference type="Proteomes" id="UP000032279"/>
    </source>
</evidence>
<dbReference type="Proteomes" id="UP000032279">
    <property type="component" value="Unassembled WGS sequence"/>
</dbReference>
<sequence length="294" mass="33378">MRFSWTYQAEEPIKVRTFLGINGVTRALLIIAKYHGGDILLNGKHVWTINMMHQGDRATLVLPDEVASDKVERSDLPIDILYEDNDYLILNKPAGVASVPAHHVEIADSLVNRVKGYYQRQNYADQVTHIATRLDKYTSGIVIFPKHHFAHAAFDQQLKKHQVVKRYQAIVAGKLTVTHGLIDAPIQRDPESFVKRQVGAGGRSSQTEYWRQKQGTNSCLVAVLLHTGRTHQIRVHFNYLGLPLVGDQMYDGPDWLERQALHCGSLCFYSPFIQKKIEVYCPLPADMQAFISEM</sequence>
<dbReference type="STRING" id="1335616.WDC_1646"/>
<dbReference type="RefSeq" id="WP_044011340.1">
    <property type="nucleotide sequence ID" value="NZ_AWTT01000048.1"/>
</dbReference>
<dbReference type="SUPFAM" id="SSF55120">
    <property type="entry name" value="Pseudouridine synthase"/>
    <property type="match status" value="1"/>
</dbReference>
<comment type="similarity">
    <text evidence="2 4">Belongs to the pseudouridine synthase RluA family.</text>
</comment>
<feature type="active site" evidence="3">
    <location>
        <position position="135"/>
    </location>
</feature>
<organism evidence="6 7">
    <name type="scientific">Paucilactobacillus wasatchensis</name>
    <dbReference type="NCBI Taxonomy" id="1335616"/>
    <lineage>
        <taxon>Bacteria</taxon>
        <taxon>Bacillati</taxon>
        <taxon>Bacillota</taxon>
        <taxon>Bacilli</taxon>
        <taxon>Lactobacillales</taxon>
        <taxon>Lactobacillaceae</taxon>
        <taxon>Paucilactobacillus</taxon>
    </lineage>
</organism>
<evidence type="ECO:0000256" key="3">
    <source>
        <dbReference type="PIRSR" id="PIRSR606225-1"/>
    </source>
</evidence>
<dbReference type="PANTHER" id="PTHR21600">
    <property type="entry name" value="MITOCHONDRIAL RNA PSEUDOURIDINE SYNTHASE"/>
    <property type="match status" value="1"/>
</dbReference>
<dbReference type="InterPro" id="IPR020103">
    <property type="entry name" value="PsdUridine_synth_cat_dom_sf"/>
</dbReference>
<gene>
    <name evidence="6" type="ORF">WDC_1646</name>
</gene>
<reference evidence="6 7" key="1">
    <citation type="submission" date="2013-08" db="EMBL/GenBank/DDBJ databases">
        <title>Lactobacillus wasatchii sp. WDC04, a late gas producing bacteria isolated from aged chedder cheese.</title>
        <authorList>
            <person name="Oberg C.J."/>
            <person name="Culumber M."/>
            <person name="McMahon D.J."/>
            <person name="Broadbent J.R."/>
            <person name="Oberg T.S."/>
            <person name="Ortaki F."/>
        </authorList>
    </citation>
    <scope>NUCLEOTIDE SEQUENCE [LARGE SCALE GENOMIC DNA]</scope>
    <source>
        <strain evidence="6 7">WDC04</strain>
    </source>
</reference>
<evidence type="ECO:0000256" key="1">
    <source>
        <dbReference type="ARBA" id="ARBA00000073"/>
    </source>
</evidence>
<protein>
    <recommendedName>
        <fullName evidence="4">Pseudouridine synthase</fullName>
        <ecNumber evidence="4">5.4.99.-</ecNumber>
    </recommendedName>
</protein>
<evidence type="ECO:0000256" key="2">
    <source>
        <dbReference type="ARBA" id="ARBA00010876"/>
    </source>
</evidence>
<comment type="function">
    <text evidence="4">Responsible for synthesis of pseudouridine from uracil.</text>
</comment>
<comment type="catalytic activity">
    <reaction evidence="1 4">
        <text>a uridine in RNA = a pseudouridine in RNA</text>
        <dbReference type="Rhea" id="RHEA:48348"/>
        <dbReference type="Rhea" id="RHEA-COMP:12068"/>
        <dbReference type="Rhea" id="RHEA-COMP:12069"/>
        <dbReference type="ChEBI" id="CHEBI:65314"/>
        <dbReference type="ChEBI" id="CHEBI:65315"/>
    </reaction>
</comment>
<dbReference type="Gene3D" id="3.30.2350.10">
    <property type="entry name" value="Pseudouridine synthase"/>
    <property type="match status" value="1"/>
</dbReference>